<dbReference type="Pfam" id="PF11225">
    <property type="entry name" value="DUF3024"/>
    <property type="match status" value="1"/>
</dbReference>
<keyword evidence="2" id="KW-1185">Reference proteome</keyword>
<dbReference type="InterPro" id="IPR021388">
    <property type="entry name" value="DUF3024"/>
</dbReference>
<dbReference type="AlphaFoldDB" id="A0A368VUH2"/>
<sequence>MDDFTKTRVTKIMEKYVGTKIPKHLQNQIKITFKIRGNNVTLLEERPAYIGEGWTQLDIAQFRLDQNKWKVYWRDSKHKWHWVDDIKPDEDFEKQLKIVDKDNRGLFWG</sequence>
<comment type="caution">
    <text evidence="1">The sequence shown here is derived from an EMBL/GenBank/DDBJ whole genome shotgun (WGS) entry which is preliminary data.</text>
</comment>
<gene>
    <name evidence="1" type="ORF">DFP97_11037</name>
</gene>
<name>A0A368VUH2_9BACL</name>
<dbReference type="EMBL" id="QPJD01000010">
    <property type="protein sequence ID" value="RCW45449.1"/>
    <property type="molecule type" value="Genomic_DNA"/>
</dbReference>
<evidence type="ECO:0000313" key="1">
    <source>
        <dbReference type="EMBL" id="RCW45449.1"/>
    </source>
</evidence>
<proteinExistence type="predicted"/>
<evidence type="ECO:0000313" key="2">
    <source>
        <dbReference type="Proteomes" id="UP000252415"/>
    </source>
</evidence>
<protein>
    <submittedName>
        <fullName evidence="1">DUF3024 family protein</fullName>
    </submittedName>
</protein>
<organism evidence="1 2">
    <name type="scientific">Paenibacillus prosopidis</name>
    <dbReference type="NCBI Taxonomy" id="630520"/>
    <lineage>
        <taxon>Bacteria</taxon>
        <taxon>Bacillati</taxon>
        <taxon>Bacillota</taxon>
        <taxon>Bacilli</taxon>
        <taxon>Bacillales</taxon>
        <taxon>Paenibacillaceae</taxon>
        <taxon>Paenibacillus</taxon>
    </lineage>
</organism>
<dbReference type="OrthoDB" id="1362002at2"/>
<accession>A0A368VUH2</accession>
<reference evidence="1 2" key="1">
    <citation type="submission" date="2018-07" db="EMBL/GenBank/DDBJ databases">
        <title>Genomic Encyclopedia of Type Strains, Phase III (KMG-III): the genomes of soil and plant-associated and newly described type strains.</title>
        <authorList>
            <person name="Whitman W."/>
        </authorList>
    </citation>
    <scope>NUCLEOTIDE SEQUENCE [LARGE SCALE GENOMIC DNA]</scope>
    <source>
        <strain evidence="1 2">CECT 7506</strain>
    </source>
</reference>
<dbReference type="Proteomes" id="UP000252415">
    <property type="component" value="Unassembled WGS sequence"/>
</dbReference>
<dbReference type="RefSeq" id="WP_114381301.1">
    <property type="nucleotide sequence ID" value="NZ_QPJD01000010.1"/>
</dbReference>